<dbReference type="PANTHER" id="PTHR46190:SF1">
    <property type="entry name" value="SI:CH211-201H21.5"/>
    <property type="match status" value="1"/>
</dbReference>
<proteinExistence type="predicted"/>
<evidence type="ECO:0000313" key="2">
    <source>
        <dbReference type="EMBL" id="EQD58592.1"/>
    </source>
</evidence>
<reference evidence="2" key="1">
    <citation type="submission" date="2013-08" db="EMBL/GenBank/DDBJ databases">
        <authorList>
            <person name="Mendez C."/>
            <person name="Richter M."/>
            <person name="Ferrer M."/>
            <person name="Sanchez J."/>
        </authorList>
    </citation>
    <scope>NUCLEOTIDE SEQUENCE</scope>
</reference>
<reference evidence="2" key="2">
    <citation type="journal article" date="2014" name="ISME J.">
        <title>Microbial stratification in low pH oxic and suboxic macroscopic growths along an acid mine drainage.</title>
        <authorList>
            <person name="Mendez-Garcia C."/>
            <person name="Mesa V."/>
            <person name="Sprenger R.R."/>
            <person name="Richter M."/>
            <person name="Diez M.S."/>
            <person name="Solano J."/>
            <person name="Bargiela R."/>
            <person name="Golyshina O.V."/>
            <person name="Manteca A."/>
            <person name="Ramos J.L."/>
            <person name="Gallego J.R."/>
            <person name="Llorente I."/>
            <person name="Martins Dos Santos V.A."/>
            <person name="Jensen O.N."/>
            <person name="Pelaez A.I."/>
            <person name="Sanchez J."/>
            <person name="Ferrer M."/>
        </authorList>
    </citation>
    <scope>NUCLEOTIDE SEQUENCE</scope>
</reference>
<keyword evidence="2" id="KW-0378">Hydrolase</keyword>
<organism evidence="2">
    <name type="scientific">mine drainage metagenome</name>
    <dbReference type="NCBI Taxonomy" id="410659"/>
    <lineage>
        <taxon>unclassified sequences</taxon>
        <taxon>metagenomes</taxon>
        <taxon>ecological metagenomes</taxon>
    </lineage>
</organism>
<dbReference type="InterPro" id="IPR001910">
    <property type="entry name" value="Inosine/uridine_hydrolase_dom"/>
</dbReference>
<accession>T1AML4</accession>
<dbReference type="InterPro" id="IPR052775">
    <property type="entry name" value="IUN_hydrolase"/>
</dbReference>
<name>T1AML4_9ZZZZ</name>
<feature type="domain" description="Inosine/uridine-preferring nucleoside hydrolase" evidence="1">
    <location>
        <begin position="10"/>
        <end position="153"/>
    </location>
</feature>
<sequence>MSVTSPPRPIIVDCDTGVDDALALLYLCGDPAADLVAVGTVDGNVPAPLGAGNTLRVLAVAGRSEVPVAVGCRRPLVDLPRYATTFHGMDGLGDTHLPASPRAPVREGAVNQLLRLARSRPGELTLLAIGPLTNVAVALILDPELPELLGEVV</sequence>
<dbReference type="EMBL" id="AUZY01005555">
    <property type="protein sequence ID" value="EQD58592.1"/>
    <property type="molecule type" value="Genomic_DNA"/>
</dbReference>
<dbReference type="SUPFAM" id="SSF53590">
    <property type="entry name" value="Nucleoside hydrolase"/>
    <property type="match status" value="1"/>
</dbReference>
<comment type="caution">
    <text evidence="2">The sequence shown here is derived from an EMBL/GenBank/DDBJ whole genome shotgun (WGS) entry which is preliminary data.</text>
</comment>
<dbReference type="InterPro" id="IPR036452">
    <property type="entry name" value="Ribo_hydro-like"/>
</dbReference>
<gene>
    <name evidence="2" type="ORF">B1B_08503</name>
</gene>
<dbReference type="AlphaFoldDB" id="T1AML4"/>
<feature type="non-terminal residue" evidence="2">
    <location>
        <position position="153"/>
    </location>
</feature>
<dbReference type="Gene3D" id="3.90.245.10">
    <property type="entry name" value="Ribonucleoside hydrolase-like"/>
    <property type="match status" value="1"/>
</dbReference>
<evidence type="ECO:0000259" key="1">
    <source>
        <dbReference type="Pfam" id="PF01156"/>
    </source>
</evidence>
<dbReference type="Pfam" id="PF01156">
    <property type="entry name" value="IU_nuc_hydro"/>
    <property type="match status" value="1"/>
</dbReference>
<dbReference type="PANTHER" id="PTHR46190">
    <property type="entry name" value="SI:CH211-201H21.5-RELATED"/>
    <property type="match status" value="1"/>
</dbReference>
<dbReference type="GO" id="GO:0016799">
    <property type="term" value="F:hydrolase activity, hydrolyzing N-glycosyl compounds"/>
    <property type="evidence" value="ECO:0007669"/>
    <property type="project" value="InterPro"/>
</dbReference>
<protein>
    <submittedName>
        <fullName evidence="2">Inosine/uridine-preferring nucleoside hydrolase</fullName>
    </submittedName>
</protein>